<name>A0A537IG30_9BACT</name>
<evidence type="ECO:0000313" key="2">
    <source>
        <dbReference type="Proteomes" id="UP000318834"/>
    </source>
</evidence>
<organism evidence="1 2">
    <name type="scientific">Candidatus Segetimicrobium genomatis</name>
    <dbReference type="NCBI Taxonomy" id="2569760"/>
    <lineage>
        <taxon>Bacteria</taxon>
        <taxon>Bacillati</taxon>
        <taxon>Candidatus Sysuimicrobiota</taxon>
        <taxon>Candidatus Sysuimicrobiia</taxon>
        <taxon>Candidatus Sysuimicrobiales</taxon>
        <taxon>Candidatus Segetimicrobiaceae</taxon>
        <taxon>Candidatus Segetimicrobium</taxon>
    </lineage>
</organism>
<dbReference type="AlphaFoldDB" id="A0A537IG30"/>
<accession>A0A537IG30</accession>
<evidence type="ECO:0000313" key="1">
    <source>
        <dbReference type="EMBL" id="TMI70213.1"/>
    </source>
</evidence>
<comment type="caution">
    <text evidence="1">The sequence shown here is derived from an EMBL/GenBank/DDBJ whole genome shotgun (WGS) entry which is preliminary data.</text>
</comment>
<reference evidence="1 2" key="1">
    <citation type="journal article" date="2019" name="Nat. Microbiol.">
        <title>Mediterranean grassland soil C-N compound turnover is dependent on rainfall and depth, and is mediated by genomically divergent microorganisms.</title>
        <authorList>
            <person name="Diamond S."/>
            <person name="Andeer P.F."/>
            <person name="Li Z."/>
            <person name="Crits-Christoph A."/>
            <person name="Burstein D."/>
            <person name="Anantharaman K."/>
            <person name="Lane K.R."/>
            <person name="Thomas B.C."/>
            <person name="Pan C."/>
            <person name="Northen T.R."/>
            <person name="Banfield J.F."/>
        </authorList>
    </citation>
    <scope>NUCLEOTIDE SEQUENCE [LARGE SCALE GENOMIC DNA]</scope>
    <source>
        <strain evidence="1">NP_8</strain>
    </source>
</reference>
<gene>
    <name evidence="1" type="ORF">E6H05_13955</name>
</gene>
<dbReference type="Pfam" id="PF24434">
    <property type="entry name" value="DUF7557"/>
    <property type="match status" value="1"/>
</dbReference>
<dbReference type="Proteomes" id="UP000318834">
    <property type="component" value="Unassembled WGS sequence"/>
</dbReference>
<dbReference type="EMBL" id="VBAP01000159">
    <property type="protein sequence ID" value="TMI70213.1"/>
    <property type="molecule type" value="Genomic_DNA"/>
</dbReference>
<protein>
    <submittedName>
        <fullName evidence="1">Uncharacterized protein</fullName>
    </submittedName>
</protein>
<dbReference type="InterPro" id="IPR055979">
    <property type="entry name" value="DUF7557"/>
</dbReference>
<proteinExistence type="predicted"/>
<sequence>MGVDQTRRFGVSHSIRMVTIVTYKYHIDHRTIIMASTTTTISLRKETKELLRRFGSKGQTYDEVIRELIEKASIKEHDARWNRILEEEEFIPLDEL</sequence>